<sequence>MKLRKLNLTIPEEVYKNIKNRKGFIPSQYLTEKYLMEFMGEKTIKKEIEEKTKELEELKVMLVDKKPSTVKSKDDPRRCVLCSMFFNEKITFRKKVPYKGFNFCSGCVTNRKEEVDAKIELFERVK</sequence>
<dbReference type="EMBL" id="LAZR01015024">
    <property type="protein sequence ID" value="KKM14953.1"/>
    <property type="molecule type" value="Genomic_DNA"/>
</dbReference>
<dbReference type="AlphaFoldDB" id="A0A0F9JYF0"/>
<proteinExistence type="predicted"/>
<gene>
    <name evidence="1" type="ORF">LCGC14_1700890</name>
</gene>
<accession>A0A0F9JYF0</accession>
<name>A0A0F9JYF0_9ZZZZ</name>
<protein>
    <submittedName>
        <fullName evidence="1">Uncharacterized protein</fullName>
    </submittedName>
</protein>
<comment type="caution">
    <text evidence="1">The sequence shown here is derived from an EMBL/GenBank/DDBJ whole genome shotgun (WGS) entry which is preliminary data.</text>
</comment>
<organism evidence="1">
    <name type="scientific">marine sediment metagenome</name>
    <dbReference type="NCBI Taxonomy" id="412755"/>
    <lineage>
        <taxon>unclassified sequences</taxon>
        <taxon>metagenomes</taxon>
        <taxon>ecological metagenomes</taxon>
    </lineage>
</organism>
<evidence type="ECO:0000313" key="1">
    <source>
        <dbReference type="EMBL" id="KKM14953.1"/>
    </source>
</evidence>
<reference evidence="1" key="1">
    <citation type="journal article" date="2015" name="Nature">
        <title>Complex archaea that bridge the gap between prokaryotes and eukaryotes.</title>
        <authorList>
            <person name="Spang A."/>
            <person name="Saw J.H."/>
            <person name="Jorgensen S.L."/>
            <person name="Zaremba-Niedzwiedzka K."/>
            <person name="Martijn J."/>
            <person name="Lind A.E."/>
            <person name="van Eijk R."/>
            <person name="Schleper C."/>
            <person name="Guy L."/>
            <person name="Ettema T.J."/>
        </authorList>
    </citation>
    <scope>NUCLEOTIDE SEQUENCE</scope>
</reference>